<protein>
    <submittedName>
        <fullName evidence="3">Glycosyltransferase involved in cell wall bisynthesis</fullName>
    </submittedName>
</protein>
<dbReference type="Pfam" id="PF00534">
    <property type="entry name" value="Glycos_transf_1"/>
    <property type="match status" value="1"/>
</dbReference>
<dbReference type="SUPFAM" id="SSF53756">
    <property type="entry name" value="UDP-Glycosyltransferase/glycogen phosphorylase"/>
    <property type="match status" value="1"/>
</dbReference>
<evidence type="ECO:0000259" key="2">
    <source>
        <dbReference type="Pfam" id="PF13439"/>
    </source>
</evidence>
<name>A0A1I4UJ23_9PROT</name>
<feature type="domain" description="Glycosyl transferase family 1" evidence="1">
    <location>
        <begin position="233"/>
        <end position="387"/>
    </location>
</feature>
<feature type="domain" description="Glycosyltransferase subfamily 4-like N-terminal" evidence="2">
    <location>
        <begin position="26"/>
        <end position="215"/>
    </location>
</feature>
<dbReference type="OrthoDB" id="9775208at2"/>
<dbReference type="Pfam" id="PF13439">
    <property type="entry name" value="Glyco_transf_4"/>
    <property type="match status" value="1"/>
</dbReference>
<gene>
    <name evidence="3" type="ORF">SAMN05421863_106517</name>
</gene>
<reference evidence="4" key="1">
    <citation type="submission" date="2016-10" db="EMBL/GenBank/DDBJ databases">
        <authorList>
            <person name="Varghese N."/>
            <person name="Submissions S."/>
        </authorList>
    </citation>
    <scope>NUCLEOTIDE SEQUENCE [LARGE SCALE GENOMIC DNA]</scope>
    <source>
        <strain evidence="4">Nm44</strain>
    </source>
</reference>
<dbReference type="PANTHER" id="PTHR12526:SF630">
    <property type="entry name" value="GLYCOSYLTRANSFERASE"/>
    <property type="match status" value="1"/>
</dbReference>
<keyword evidence="3" id="KW-0808">Transferase</keyword>
<dbReference type="InterPro" id="IPR001296">
    <property type="entry name" value="Glyco_trans_1"/>
</dbReference>
<dbReference type="GO" id="GO:0016757">
    <property type="term" value="F:glycosyltransferase activity"/>
    <property type="evidence" value="ECO:0007669"/>
    <property type="project" value="InterPro"/>
</dbReference>
<dbReference type="CDD" id="cd03811">
    <property type="entry name" value="GT4_GT28_WabH-like"/>
    <property type="match status" value="1"/>
</dbReference>
<evidence type="ECO:0000259" key="1">
    <source>
        <dbReference type="Pfam" id="PF00534"/>
    </source>
</evidence>
<evidence type="ECO:0000313" key="3">
    <source>
        <dbReference type="EMBL" id="SFM88750.1"/>
    </source>
</evidence>
<dbReference type="AlphaFoldDB" id="A0A1I4UJ23"/>
<dbReference type="Proteomes" id="UP000183287">
    <property type="component" value="Unassembled WGS sequence"/>
</dbReference>
<dbReference type="InterPro" id="IPR028098">
    <property type="entry name" value="Glyco_trans_4-like_N"/>
</dbReference>
<sequence length="406" mass="44169">MIQWIDTVAALPIRSLALIVRALEGGGMQRIVLQLAEAFAKSGIQVEVVTGHGAGETCKLLSGVRIRCLPRSNALISSLALLQARPHDVLRLLPLLTPLKPDMFWRLPALIEYMRTERPDAVLAAGTQSNLAAIMARAAAGLLARLVVSEHNTLSIVAHRGHGLFRRAYPQLVQRFYPEADAIAAVSRGVAQDLAHTAHLPEELITLVYNPVDAEMVVRAGQISVEHPWLTDRSRPLILGVGRLHRQKDFPTLIRAFAIARKERDLRLVIVGEGSERKMLETLSHQLGMQDHVLMPGFVDNPFAWMSHASLFVLSSAWEGFALVLLEALASGCPVISTDCPNGPREILQDGTYGTLVPIGDPQAMASAMLATLAAPPNAEYLRARAAEFSVDATVAGYRRLLEGAE</sequence>
<organism evidence="3 4">
    <name type="scientific">Nitrosomonas communis</name>
    <dbReference type="NCBI Taxonomy" id="44574"/>
    <lineage>
        <taxon>Bacteria</taxon>
        <taxon>Pseudomonadati</taxon>
        <taxon>Pseudomonadota</taxon>
        <taxon>Betaproteobacteria</taxon>
        <taxon>Nitrosomonadales</taxon>
        <taxon>Nitrosomonadaceae</taxon>
        <taxon>Nitrosomonas</taxon>
    </lineage>
</organism>
<dbReference type="STRING" id="44574.AAW31_07305"/>
<dbReference type="Gene3D" id="3.40.50.2000">
    <property type="entry name" value="Glycogen Phosphorylase B"/>
    <property type="match status" value="2"/>
</dbReference>
<accession>A0A1I4UJ23</accession>
<dbReference type="EMBL" id="FOUB01000065">
    <property type="protein sequence ID" value="SFM88750.1"/>
    <property type="molecule type" value="Genomic_DNA"/>
</dbReference>
<proteinExistence type="predicted"/>
<dbReference type="PANTHER" id="PTHR12526">
    <property type="entry name" value="GLYCOSYLTRANSFERASE"/>
    <property type="match status" value="1"/>
</dbReference>
<evidence type="ECO:0000313" key="4">
    <source>
        <dbReference type="Proteomes" id="UP000183287"/>
    </source>
</evidence>
<keyword evidence="4" id="KW-1185">Reference proteome</keyword>